<accession>A0A7U4RQK7</accession>
<dbReference type="AlphaFoldDB" id="A0A7U4RQK7"/>
<protein>
    <recommendedName>
        <fullName evidence="3">VWFA domain-containing protein</fullName>
    </recommendedName>
</protein>
<reference evidence="2" key="2">
    <citation type="journal article" date="2017" name="Stand. Genomic Sci.">
        <title>Complete genome sequence of the sulfur-oxidizing chemolithoautotrophic Sulfurovum lithotrophicum 42BKTT.</title>
        <authorList>
            <person name="Jeon W."/>
            <person name="Priscilla L."/>
            <person name="Park G."/>
            <person name="Lee H."/>
            <person name="Lee N."/>
            <person name="Lee D."/>
            <person name="Kwon H."/>
            <person name="Ahn I."/>
            <person name="Lee C."/>
            <person name="Lee H."/>
            <person name="Ahn J."/>
        </authorList>
    </citation>
    <scope>NUCLEOTIDE SEQUENCE [LARGE SCALE GENOMIC DNA]</scope>
    <source>
        <strain evidence="2">ATCC BAA-797 / 42BKT</strain>
    </source>
</reference>
<dbReference type="KEGG" id="slh:YH65_05970"/>
<sequence>MKRLFLTLLTLGTLLLARNDVPSCYKALQIENPNPAVEKELFILVDQTTPLDKNMMIYTYKNMMKFIKNGYAVTIASFSANAKGKYTDVPYSGSLEALLPESAKHEIAKKKLRKYQACMNGQYKYAKKKATKALVHTLKGANKKLPHSDILKSLDDIAEHIIKPSKAKEKVVLLVSDMMEHSSITTFYSKGSLRRIDTKKEMTKLQKSGYTADFDGARVYIIGAGMVGKNSYRDSKTLKALTSFWETYFKASNARLQAIGTPMLLEDVK</sequence>
<organism evidence="1 2">
    <name type="scientific">Sulfurovum lithotrophicum</name>
    <dbReference type="NCBI Taxonomy" id="206403"/>
    <lineage>
        <taxon>Bacteria</taxon>
        <taxon>Pseudomonadati</taxon>
        <taxon>Campylobacterota</taxon>
        <taxon>Epsilonproteobacteria</taxon>
        <taxon>Campylobacterales</taxon>
        <taxon>Sulfurovaceae</taxon>
        <taxon>Sulfurovum</taxon>
    </lineage>
</organism>
<evidence type="ECO:0000313" key="1">
    <source>
        <dbReference type="EMBL" id="AKF24988.1"/>
    </source>
</evidence>
<evidence type="ECO:0000313" key="2">
    <source>
        <dbReference type="Proteomes" id="UP000034444"/>
    </source>
</evidence>
<name>A0A7U4RQK7_9BACT</name>
<dbReference type="EMBL" id="CP011308">
    <property type="protein sequence ID" value="AKF24988.1"/>
    <property type="molecule type" value="Genomic_DNA"/>
</dbReference>
<proteinExistence type="predicted"/>
<dbReference type="Proteomes" id="UP000034444">
    <property type="component" value="Chromosome"/>
</dbReference>
<dbReference type="RefSeq" id="WP_046551072.1">
    <property type="nucleotide sequence ID" value="NZ_CP011308.1"/>
</dbReference>
<reference evidence="1 2" key="1">
    <citation type="submission" date="2015-04" db="EMBL/GenBank/DDBJ databases">
        <title>Complete genome sequence of Sulfurovum lithotrophicum ATCC BAA-797T.</title>
        <authorList>
            <person name="Ahn J."/>
            <person name="Park G."/>
            <person name="Jeon W."/>
            <person name="Jang Y."/>
            <person name="Jang M."/>
            <person name="Lee H."/>
            <person name="Lee H."/>
        </authorList>
    </citation>
    <scope>NUCLEOTIDE SEQUENCE [LARGE SCALE GENOMIC DNA]</scope>
    <source>
        <strain evidence="2">ATCC BAA-797 / 42BKT</strain>
    </source>
</reference>
<keyword evidence="2" id="KW-1185">Reference proteome</keyword>
<dbReference type="OrthoDB" id="5365915at2"/>
<evidence type="ECO:0008006" key="3">
    <source>
        <dbReference type="Google" id="ProtNLM"/>
    </source>
</evidence>
<gene>
    <name evidence="1" type="ORF">YH65_05970</name>
</gene>